<dbReference type="KEGG" id="tfr:BR63_12255"/>
<protein>
    <submittedName>
        <fullName evidence="3">Gfo/Idh/MocA family oxidoreductase</fullName>
    </submittedName>
</protein>
<dbReference type="SUPFAM" id="SSF51735">
    <property type="entry name" value="NAD(P)-binding Rossmann-fold domains"/>
    <property type="match status" value="1"/>
</dbReference>
<evidence type="ECO:0000259" key="2">
    <source>
        <dbReference type="Pfam" id="PF22725"/>
    </source>
</evidence>
<dbReference type="InterPro" id="IPR000683">
    <property type="entry name" value="Gfo/Idh/MocA-like_OxRdtase_N"/>
</dbReference>
<reference evidence="3 4" key="1">
    <citation type="journal article" date="2019" name="Front. Microbiol.">
        <title>Thermoanaerosceptrum fracticalcis gen. nov. sp. nov., a Novel Fumarate-Fermenting Microorganism From a Deep Fractured Carbonate Aquifer of the US Great Basin.</title>
        <authorList>
            <person name="Hamilton-Brehm S.D."/>
            <person name="Stewart L.E."/>
            <person name="Zavarin M."/>
            <person name="Caldwell M."/>
            <person name="Lawson P.A."/>
            <person name="Onstott T.C."/>
            <person name="Grzymski J."/>
            <person name="Neveux I."/>
            <person name="Lollar B.S."/>
            <person name="Russell C.E."/>
            <person name="Moser D.P."/>
        </authorList>
    </citation>
    <scope>NUCLEOTIDE SEQUENCE [LARGE SCALE GENOMIC DNA]</scope>
    <source>
        <strain evidence="3 4">DRI-13</strain>
    </source>
</reference>
<evidence type="ECO:0000259" key="1">
    <source>
        <dbReference type="Pfam" id="PF01408"/>
    </source>
</evidence>
<gene>
    <name evidence="3" type="ORF">BR63_12255</name>
</gene>
<accession>A0A7G6E4K8</accession>
<dbReference type="GO" id="GO:0000166">
    <property type="term" value="F:nucleotide binding"/>
    <property type="evidence" value="ECO:0007669"/>
    <property type="project" value="InterPro"/>
</dbReference>
<dbReference type="Pfam" id="PF22725">
    <property type="entry name" value="GFO_IDH_MocA_C3"/>
    <property type="match status" value="1"/>
</dbReference>
<name>A0A7G6E4K8_THEFR</name>
<dbReference type="InterPro" id="IPR055170">
    <property type="entry name" value="GFO_IDH_MocA-like_dom"/>
</dbReference>
<dbReference type="PANTHER" id="PTHR43377:SF1">
    <property type="entry name" value="BILIVERDIN REDUCTASE A"/>
    <property type="match status" value="1"/>
</dbReference>
<sequence>MRRLMVSTITSLMMVSVQNNFVKGKTYMNFLVVGLGSMGKRRIRCLHALGFKNVFGYDPREDRRNEAQEKYGTKTFASYDDALSSVQPTALIISVPPDVHHEYMLSAIKNKLHFFVEASVVDTNLSSVIEEVSKIDIVAAPSATLLFHPAIRLISDIIAAGQIGKVSNIILHSGQYLPDWHIYEDVSEFYVSNPTTGGAREIVPFELTWLTRIFGFPHRVMGTFRKTIEIKGAERIDDTYNFLLDYGNYLAAVTVDVVSRYATRRLLINGDLKQLIWDWNENCVKLYDPQSNTWDSVPYSAGLAEAGYNQNIGENMYIDEIRNFLEAINKNEPFINTLENDHKILKLLYAIEESDTTSRAVRVG</sequence>
<keyword evidence="4" id="KW-1185">Reference proteome</keyword>
<feature type="domain" description="Gfo/Idh/MocA-like oxidoreductase N-terminal" evidence="1">
    <location>
        <begin position="28"/>
        <end position="117"/>
    </location>
</feature>
<dbReference type="Gene3D" id="3.40.50.720">
    <property type="entry name" value="NAD(P)-binding Rossmann-like Domain"/>
    <property type="match status" value="1"/>
</dbReference>
<evidence type="ECO:0000313" key="3">
    <source>
        <dbReference type="EMBL" id="QNB47012.1"/>
    </source>
</evidence>
<dbReference type="Proteomes" id="UP000515847">
    <property type="component" value="Chromosome"/>
</dbReference>
<dbReference type="EMBL" id="CP045798">
    <property type="protein sequence ID" value="QNB47012.1"/>
    <property type="molecule type" value="Genomic_DNA"/>
</dbReference>
<dbReference type="Gene3D" id="3.30.360.10">
    <property type="entry name" value="Dihydrodipicolinate Reductase, domain 2"/>
    <property type="match status" value="1"/>
</dbReference>
<dbReference type="Pfam" id="PF01408">
    <property type="entry name" value="GFO_IDH_MocA"/>
    <property type="match status" value="1"/>
</dbReference>
<feature type="domain" description="GFO/IDH/MocA-like oxidoreductase" evidence="2">
    <location>
        <begin position="152"/>
        <end position="271"/>
    </location>
</feature>
<dbReference type="InterPro" id="IPR051450">
    <property type="entry name" value="Gfo/Idh/MocA_Oxidoreductases"/>
</dbReference>
<organism evidence="3 4">
    <name type="scientific">Thermanaerosceptrum fracticalcis</name>
    <dbReference type="NCBI Taxonomy" id="1712410"/>
    <lineage>
        <taxon>Bacteria</taxon>
        <taxon>Bacillati</taxon>
        <taxon>Bacillota</taxon>
        <taxon>Clostridia</taxon>
        <taxon>Eubacteriales</taxon>
        <taxon>Peptococcaceae</taxon>
        <taxon>Thermanaerosceptrum</taxon>
    </lineage>
</organism>
<dbReference type="InterPro" id="IPR036291">
    <property type="entry name" value="NAD(P)-bd_dom_sf"/>
</dbReference>
<proteinExistence type="predicted"/>
<dbReference type="SUPFAM" id="SSF55347">
    <property type="entry name" value="Glyceraldehyde-3-phosphate dehydrogenase-like, C-terminal domain"/>
    <property type="match status" value="1"/>
</dbReference>
<evidence type="ECO:0000313" key="4">
    <source>
        <dbReference type="Proteomes" id="UP000515847"/>
    </source>
</evidence>
<dbReference type="AlphaFoldDB" id="A0A7G6E4K8"/>
<dbReference type="PANTHER" id="PTHR43377">
    <property type="entry name" value="BILIVERDIN REDUCTASE A"/>
    <property type="match status" value="1"/>
</dbReference>